<dbReference type="InterPro" id="IPR020864">
    <property type="entry name" value="MACPF"/>
</dbReference>
<sequence>MIRLKLFLCVLLTGILFACGENSQTCLKQYSHNVSHFEVLPGFGWDNLRNVEVSRVVAFNYSACQLTADGKYLLPNGVNTLPLKQSKLDQYSDIFHSFTEYTSITAESINKDPGFRMSGAKISGTFSKSFLASKQMQVREKSKVTRAQMKFVKYKVKLQPDTQLSNAFKIAILSIARHVLYTRHEMARYESEMLVRDFGTHVITSIDTGAALVQEDHLKSSYVTSDTTNSEDVLLGASMSLRESTGVGLNFVMADSNSSKILDNYKENRLHSVITTYGGPLYMSANASYSWTSNLETNLVAVDRAGEPIYNFVNIQTLPTVPATILYDVTTYLKNAVRDYYAYNTYRGCTNVDEPQFNSVANLEDGTCNATLADVFFGGIYQTCKVSSNAAGDLCSHLRQNNLQTKKESCPQNFDATKIHSSHFSKTSSQRVCKSCYAFFNCCNDEPTQSSAELESFICTTKTLGISEVRFAGFYSSVVDNIFTNSKTCPQQLTPRLIGDDINICVDHSVTRQLNTTIKFGGMFSCNVGNPLASESQESANPMSCPVGFSQHLAGVIKDCPLYYCIPLGDLPPATTQTELRRPPFNARLKLYPSESGEAVVYDPEKQVWLTELESRELKEEEAAVSLTTGEAAVIAIFVTLAFVIILGVAIYFYRRSQHKFTPKRGGSRTGNTNGGHEDAV</sequence>
<dbReference type="PANTHER" id="PTHR31463">
    <property type="entry name" value="MACROPHAGE-EXPRESSED GENE 1 PROTEIN"/>
    <property type="match status" value="1"/>
</dbReference>
<dbReference type="GO" id="GO:0030670">
    <property type="term" value="C:phagocytic vesicle membrane"/>
    <property type="evidence" value="ECO:0007669"/>
    <property type="project" value="UniProtKB-SubCell"/>
</dbReference>
<feature type="chain" id="PRO_5042903236" description="MACPF domain-containing protein" evidence="3">
    <location>
        <begin position="21"/>
        <end position="681"/>
    </location>
</feature>
<keyword evidence="2" id="KW-0812">Transmembrane</keyword>
<dbReference type="GO" id="GO:0045087">
    <property type="term" value="P:innate immune response"/>
    <property type="evidence" value="ECO:0007669"/>
    <property type="project" value="UniProtKB-KW"/>
</dbReference>
<dbReference type="EMBL" id="JAZGQO010000002">
    <property type="protein sequence ID" value="KAK6190008.1"/>
    <property type="molecule type" value="Genomic_DNA"/>
</dbReference>
<evidence type="ECO:0000256" key="1">
    <source>
        <dbReference type="SAM" id="MobiDB-lite"/>
    </source>
</evidence>
<proteinExistence type="predicted"/>
<keyword evidence="3" id="KW-0732">Signal</keyword>
<dbReference type="PROSITE" id="PS51412">
    <property type="entry name" value="MACPF_2"/>
    <property type="match status" value="1"/>
</dbReference>
<reference evidence="5 6" key="1">
    <citation type="submission" date="2024-01" db="EMBL/GenBank/DDBJ databases">
        <title>The genome of the rayed Mediterranean limpet Patella caerulea (Linnaeus, 1758).</title>
        <authorList>
            <person name="Anh-Thu Weber A."/>
            <person name="Halstead-Nussloch G."/>
        </authorList>
    </citation>
    <scope>NUCLEOTIDE SEQUENCE [LARGE SCALE GENOMIC DNA]</scope>
    <source>
        <strain evidence="5">AATW-2023a</strain>
        <tissue evidence="5">Whole specimen</tissue>
    </source>
</reference>
<feature type="signal peptide" evidence="3">
    <location>
        <begin position="1"/>
        <end position="20"/>
    </location>
</feature>
<feature type="transmembrane region" description="Helical" evidence="2">
    <location>
        <begin position="632"/>
        <end position="654"/>
    </location>
</feature>
<dbReference type="SMART" id="SM00457">
    <property type="entry name" value="MACPF"/>
    <property type="match status" value="1"/>
</dbReference>
<dbReference type="Pfam" id="PF01823">
    <property type="entry name" value="MACPF"/>
    <property type="match status" value="1"/>
</dbReference>
<dbReference type="GO" id="GO:0002250">
    <property type="term" value="P:adaptive immune response"/>
    <property type="evidence" value="ECO:0007669"/>
    <property type="project" value="UniProtKB-KW"/>
</dbReference>
<evidence type="ECO:0000313" key="6">
    <source>
        <dbReference type="Proteomes" id="UP001347796"/>
    </source>
</evidence>
<accession>A0AAN8PYH6</accession>
<gene>
    <name evidence="5" type="ORF">SNE40_001962</name>
</gene>
<dbReference type="Proteomes" id="UP001347796">
    <property type="component" value="Unassembled WGS sequence"/>
</dbReference>
<comment type="caution">
    <text evidence="5">The sequence shown here is derived from an EMBL/GenBank/DDBJ whole genome shotgun (WGS) entry which is preliminary data.</text>
</comment>
<dbReference type="InterPro" id="IPR039707">
    <property type="entry name" value="MPEG1"/>
</dbReference>
<keyword evidence="2" id="KW-1133">Transmembrane helix</keyword>
<dbReference type="PROSITE" id="PS51257">
    <property type="entry name" value="PROKAR_LIPOPROTEIN"/>
    <property type="match status" value="1"/>
</dbReference>
<evidence type="ECO:0000256" key="2">
    <source>
        <dbReference type="SAM" id="Phobius"/>
    </source>
</evidence>
<organism evidence="5 6">
    <name type="scientific">Patella caerulea</name>
    <name type="common">Rayed Mediterranean limpet</name>
    <dbReference type="NCBI Taxonomy" id="87958"/>
    <lineage>
        <taxon>Eukaryota</taxon>
        <taxon>Metazoa</taxon>
        <taxon>Spiralia</taxon>
        <taxon>Lophotrochozoa</taxon>
        <taxon>Mollusca</taxon>
        <taxon>Gastropoda</taxon>
        <taxon>Patellogastropoda</taxon>
        <taxon>Patelloidea</taxon>
        <taxon>Patellidae</taxon>
        <taxon>Patella</taxon>
    </lineage>
</organism>
<evidence type="ECO:0000256" key="3">
    <source>
        <dbReference type="SAM" id="SignalP"/>
    </source>
</evidence>
<evidence type="ECO:0000259" key="4">
    <source>
        <dbReference type="PROSITE" id="PS51412"/>
    </source>
</evidence>
<feature type="region of interest" description="Disordered" evidence="1">
    <location>
        <begin position="662"/>
        <end position="681"/>
    </location>
</feature>
<keyword evidence="2" id="KW-0472">Membrane</keyword>
<keyword evidence="6" id="KW-1185">Reference proteome</keyword>
<name>A0AAN8PYH6_PATCE</name>
<feature type="domain" description="MACPF" evidence="4">
    <location>
        <begin position="12"/>
        <end position="344"/>
    </location>
</feature>
<dbReference type="PANTHER" id="PTHR31463:SF1">
    <property type="entry name" value="MACROPHAGE-EXPRESSED GENE 1 PROTEIN"/>
    <property type="match status" value="1"/>
</dbReference>
<evidence type="ECO:0000313" key="5">
    <source>
        <dbReference type="EMBL" id="KAK6190008.1"/>
    </source>
</evidence>
<dbReference type="AlphaFoldDB" id="A0AAN8PYH6"/>
<protein>
    <recommendedName>
        <fullName evidence="4">MACPF domain-containing protein</fullName>
    </recommendedName>
</protein>